<organism evidence="2 3">
    <name type="scientific">Piloderma croceum (strain F 1598)</name>
    <dbReference type="NCBI Taxonomy" id="765440"/>
    <lineage>
        <taxon>Eukaryota</taxon>
        <taxon>Fungi</taxon>
        <taxon>Dikarya</taxon>
        <taxon>Basidiomycota</taxon>
        <taxon>Agaricomycotina</taxon>
        <taxon>Agaricomycetes</taxon>
        <taxon>Agaricomycetidae</taxon>
        <taxon>Atheliales</taxon>
        <taxon>Atheliaceae</taxon>
        <taxon>Piloderma</taxon>
    </lineage>
</organism>
<proteinExistence type="predicted"/>
<gene>
    <name evidence="2" type="ORF">PILCRDRAFT_2637</name>
</gene>
<keyword evidence="1" id="KW-0472">Membrane</keyword>
<dbReference type="Proteomes" id="UP000054166">
    <property type="component" value="Unassembled WGS sequence"/>
</dbReference>
<name>A0A0C3GCH3_PILCF</name>
<dbReference type="EMBL" id="KN832975">
    <property type="protein sequence ID" value="KIM89414.1"/>
    <property type="molecule type" value="Genomic_DNA"/>
</dbReference>
<dbReference type="InParanoid" id="A0A0C3GCH3"/>
<feature type="transmembrane region" description="Helical" evidence="1">
    <location>
        <begin position="20"/>
        <end position="40"/>
    </location>
</feature>
<sequence length="104" mass="11675">MSLPNDILLVSCRRLLRDNIVRIILKHCFVLILLHIFILLSGKFHKLHLLDAHLISLTLLECLHSQIRNAQLWSGGLAIELFGKVNDMKALAAQSNVSDVTIAL</sequence>
<evidence type="ECO:0000313" key="2">
    <source>
        <dbReference type="EMBL" id="KIM89414.1"/>
    </source>
</evidence>
<evidence type="ECO:0000313" key="3">
    <source>
        <dbReference type="Proteomes" id="UP000054166"/>
    </source>
</evidence>
<reference evidence="3" key="2">
    <citation type="submission" date="2015-01" db="EMBL/GenBank/DDBJ databases">
        <title>Evolutionary Origins and Diversification of the Mycorrhizal Mutualists.</title>
        <authorList>
            <consortium name="DOE Joint Genome Institute"/>
            <consortium name="Mycorrhizal Genomics Consortium"/>
            <person name="Kohler A."/>
            <person name="Kuo A."/>
            <person name="Nagy L.G."/>
            <person name="Floudas D."/>
            <person name="Copeland A."/>
            <person name="Barry K.W."/>
            <person name="Cichocki N."/>
            <person name="Veneault-Fourrey C."/>
            <person name="LaButti K."/>
            <person name="Lindquist E.A."/>
            <person name="Lipzen A."/>
            <person name="Lundell T."/>
            <person name="Morin E."/>
            <person name="Murat C."/>
            <person name="Riley R."/>
            <person name="Ohm R."/>
            <person name="Sun H."/>
            <person name="Tunlid A."/>
            <person name="Henrissat B."/>
            <person name="Grigoriev I.V."/>
            <person name="Hibbett D.S."/>
            <person name="Martin F."/>
        </authorList>
    </citation>
    <scope>NUCLEOTIDE SEQUENCE [LARGE SCALE GENOMIC DNA]</scope>
    <source>
        <strain evidence="3">F 1598</strain>
    </source>
</reference>
<dbReference type="HOGENOM" id="CLU_2251050_0_0_1"/>
<evidence type="ECO:0000256" key="1">
    <source>
        <dbReference type="SAM" id="Phobius"/>
    </source>
</evidence>
<reference evidence="2 3" key="1">
    <citation type="submission" date="2014-04" db="EMBL/GenBank/DDBJ databases">
        <authorList>
            <consortium name="DOE Joint Genome Institute"/>
            <person name="Kuo A."/>
            <person name="Tarkka M."/>
            <person name="Buscot F."/>
            <person name="Kohler A."/>
            <person name="Nagy L.G."/>
            <person name="Floudas D."/>
            <person name="Copeland A."/>
            <person name="Barry K.W."/>
            <person name="Cichocki N."/>
            <person name="Veneault-Fourrey C."/>
            <person name="LaButti K."/>
            <person name="Lindquist E.A."/>
            <person name="Lipzen A."/>
            <person name="Lundell T."/>
            <person name="Morin E."/>
            <person name="Murat C."/>
            <person name="Sun H."/>
            <person name="Tunlid A."/>
            <person name="Henrissat B."/>
            <person name="Grigoriev I.V."/>
            <person name="Hibbett D.S."/>
            <person name="Martin F."/>
            <person name="Nordberg H.P."/>
            <person name="Cantor M.N."/>
            <person name="Hua S.X."/>
        </authorList>
    </citation>
    <scope>NUCLEOTIDE SEQUENCE [LARGE SCALE GENOMIC DNA]</scope>
    <source>
        <strain evidence="2 3">F 1598</strain>
    </source>
</reference>
<dbReference type="AlphaFoldDB" id="A0A0C3GCH3"/>
<keyword evidence="3" id="KW-1185">Reference proteome</keyword>
<protein>
    <submittedName>
        <fullName evidence="2">Uncharacterized protein</fullName>
    </submittedName>
</protein>
<keyword evidence="1" id="KW-0812">Transmembrane</keyword>
<keyword evidence="1" id="KW-1133">Transmembrane helix</keyword>
<accession>A0A0C3GCH3</accession>